<evidence type="ECO:0000313" key="3">
    <source>
        <dbReference type="Proteomes" id="UP001274830"/>
    </source>
</evidence>
<organism evidence="2 3">
    <name type="scientific">Recurvomyces mirabilis</name>
    <dbReference type="NCBI Taxonomy" id="574656"/>
    <lineage>
        <taxon>Eukaryota</taxon>
        <taxon>Fungi</taxon>
        <taxon>Dikarya</taxon>
        <taxon>Ascomycota</taxon>
        <taxon>Pezizomycotina</taxon>
        <taxon>Dothideomycetes</taxon>
        <taxon>Dothideomycetidae</taxon>
        <taxon>Mycosphaerellales</taxon>
        <taxon>Teratosphaeriaceae</taxon>
        <taxon>Recurvomyces</taxon>
    </lineage>
</organism>
<keyword evidence="3" id="KW-1185">Reference proteome</keyword>
<gene>
    <name evidence="2" type="ORF">LTR78_008718</name>
</gene>
<feature type="region of interest" description="Disordered" evidence="1">
    <location>
        <begin position="1"/>
        <end position="23"/>
    </location>
</feature>
<feature type="compositionally biased region" description="Polar residues" evidence="1">
    <location>
        <begin position="1"/>
        <end position="14"/>
    </location>
</feature>
<feature type="compositionally biased region" description="Basic and acidic residues" evidence="1">
    <location>
        <begin position="142"/>
        <end position="154"/>
    </location>
</feature>
<dbReference type="Proteomes" id="UP001274830">
    <property type="component" value="Unassembled WGS sequence"/>
</dbReference>
<protein>
    <submittedName>
        <fullName evidence="2">Uncharacterized protein</fullName>
    </submittedName>
</protein>
<reference evidence="2" key="1">
    <citation type="submission" date="2023-07" db="EMBL/GenBank/DDBJ databases">
        <title>Black Yeasts Isolated from many extreme environments.</title>
        <authorList>
            <person name="Coleine C."/>
            <person name="Stajich J.E."/>
            <person name="Selbmann L."/>
        </authorList>
    </citation>
    <scope>NUCLEOTIDE SEQUENCE</scope>
    <source>
        <strain evidence="2">CCFEE 5485</strain>
    </source>
</reference>
<accession>A0AAE0TQW5</accession>
<dbReference type="AlphaFoldDB" id="A0AAE0TQW5"/>
<evidence type="ECO:0000313" key="2">
    <source>
        <dbReference type="EMBL" id="KAK3671440.1"/>
    </source>
</evidence>
<comment type="caution">
    <text evidence="2">The sequence shown here is derived from an EMBL/GenBank/DDBJ whole genome shotgun (WGS) entry which is preliminary data.</text>
</comment>
<name>A0AAE0TQW5_9PEZI</name>
<evidence type="ECO:0000256" key="1">
    <source>
        <dbReference type="SAM" id="MobiDB-lite"/>
    </source>
</evidence>
<dbReference type="EMBL" id="JAUTXT010000043">
    <property type="protein sequence ID" value="KAK3671440.1"/>
    <property type="molecule type" value="Genomic_DNA"/>
</dbReference>
<sequence length="226" mass="25193">MASSPSHTVRQVPTASGEPRIQHGFDGDVRILNSTFEERMSIRKTLGELQQLLQRLEGHNVQIAAEIRLRVDGPVAKEHTYSVTVDDGKTDSKPFASKFASSRHDSSKSSASLSLANAEINGKGASYSQSGSRAREDDDDVYEVRPPKKARTDESTELASSSDTNALLREALSLLRQRKPDDTLEFVKRWHFEWIKQGGWLFDTLTTSDKLQRDNHTVNQARVGVV</sequence>
<proteinExistence type="predicted"/>
<feature type="region of interest" description="Disordered" evidence="1">
    <location>
        <begin position="122"/>
        <end position="162"/>
    </location>
</feature>